<dbReference type="Gene3D" id="3.30.200.20">
    <property type="entry name" value="Phosphorylase Kinase, domain 1"/>
    <property type="match status" value="1"/>
</dbReference>
<sequence length="62" mass="6815">MAGGAAQIKAHPFFSGIDWDALSRCAKPGPIVPNLRHPGDARYFGSYEDPMDGPEYTDEEFD</sequence>
<evidence type="ECO:0000256" key="7">
    <source>
        <dbReference type="ARBA" id="ARBA00047292"/>
    </source>
</evidence>
<evidence type="ECO:0000256" key="2">
    <source>
        <dbReference type="ARBA" id="ARBA00022527"/>
    </source>
</evidence>
<evidence type="ECO:0000259" key="9">
    <source>
        <dbReference type="PROSITE" id="PS51285"/>
    </source>
</evidence>
<dbReference type="InterPro" id="IPR000961">
    <property type="entry name" value="AGC-kinase_C"/>
</dbReference>
<dbReference type="Gene3D" id="1.10.510.10">
    <property type="entry name" value="Transferase(Phosphotransferase) domain 1"/>
    <property type="match status" value="1"/>
</dbReference>
<evidence type="ECO:0000313" key="11">
    <source>
        <dbReference type="Proteomes" id="UP000750711"/>
    </source>
</evidence>
<dbReference type="PANTHER" id="PTHR24353:SF37">
    <property type="entry name" value="CAMP-DEPENDENT PROTEIN KINASE CATALYTIC SUBUNIT PRKX"/>
    <property type="match status" value="1"/>
</dbReference>
<organism evidence="10 11">
    <name type="scientific">Trichoglossum hirsutum</name>
    <dbReference type="NCBI Taxonomy" id="265104"/>
    <lineage>
        <taxon>Eukaryota</taxon>
        <taxon>Fungi</taxon>
        <taxon>Dikarya</taxon>
        <taxon>Ascomycota</taxon>
        <taxon>Pezizomycotina</taxon>
        <taxon>Geoglossomycetes</taxon>
        <taxon>Geoglossales</taxon>
        <taxon>Geoglossaceae</taxon>
        <taxon>Trichoglossum</taxon>
    </lineage>
</organism>
<comment type="catalytic activity">
    <reaction evidence="8">
        <text>L-seryl-[protein] + ATP = O-phospho-L-seryl-[protein] + ADP + H(+)</text>
        <dbReference type="Rhea" id="RHEA:17989"/>
        <dbReference type="Rhea" id="RHEA-COMP:9863"/>
        <dbReference type="Rhea" id="RHEA-COMP:11604"/>
        <dbReference type="ChEBI" id="CHEBI:15378"/>
        <dbReference type="ChEBI" id="CHEBI:29999"/>
        <dbReference type="ChEBI" id="CHEBI:30616"/>
        <dbReference type="ChEBI" id="CHEBI:83421"/>
        <dbReference type="ChEBI" id="CHEBI:456216"/>
        <dbReference type="EC" id="2.7.11.11"/>
    </reaction>
</comment>
<dbReference type="EMBL" id="JAGHQM010000191">
    <property type="protein sequence ID" value="KAH0563523.1"/>
    <property type="molecule type" value="Genomic_DNA"/>
</dbReference>
<evidence type="ECO:0000256" key="3">
    <source>
        <dbReference type="ARBA" id="ARBA00022679"/>
    </source>
</evidence>
<evidence type="ECO:0000256" key="6">
    <source>
        <dbReference type="ARBA" id="ARBA00022840"/>
    </source>
</evidence>
<dbReference type="AlphaFoldDB" id="A0A9P8LG35"/>
<protein>
    <recommendedName>
        <fullName evidence="1">cAMP-dependent protein kinase</fullName>
        <ecNumber evidence="1">2.7.11.11</ecNumber>
    </recommendedName>
</protein>
<feature type="non-terminal residue" evidence="10">
    <location>
        <position position="62"/>
    </location>
</feature>
<keyword evidence="11" id="KW-1185">Reference proteome</keyword>
<dbReference type="PANTHER" id="PTHR24353">
    <property type="entry name" value="CYCLIC NUCLEOTIDE-DEPENDENT PROTEIN KINASE"/>
    <property type="match status" value="1"/>
</dbReference>
<proteinExistence type="predicted"/>
<name>A0A9P8LG35_9PEZI</name>
<dbReference type="GO" id="GO:0004691">
    <property type="term" value="F:cAMP-dependent protein kinase activity"/>
    <property type="evidence" value="ECO:0007669"/>
    <property type="project" value="UniProtKB-EC"/>
</dbReference>
<dbReference type="PROSITE" id="PS51285">
    <property type="entry name" value="AGC_KINASE_CTER"/>
    <property type="match status" value="1"/>
</dbReference>
<gene>
    <name evidence="10" type="ORF">GP486_001915</name>
</gene>
<feature type="domain" description="AGC-kinase C-terminal" evidence="9">
    <location>
        <begin position="15"/>
        <end position="62"/>
    </location>
</feature>
<dbReference type="EC" id="2.7.11.11" evidence="1"/>
<accession>A0A9P8LG35</accession>
<keyword evidence="2" id="KW-0723">Serine/threonine-protein kinase</keyword>
<evidence type="ECO:0000256" key="5">
    <source>
        <dbReference type="ARBA" id="ARBA00022777"/>
    </source>
</evidence>
<comment type="catalytic activity">
    <reaction evidence="7">
        <text>L-threonyl-[protein] + ATP = O-phospho-L-threonyl-[protein] + ADP + H(+)</text>
        <dbReference type="Rhea" id="RHEA:46608"/>
        <dbReference type="Rhea" id="RHEA-COMP:11060"/>
        <dbReference type="Rhea" id="RHEA-COMP:11605"/>
        <dbReference type="ChEBI" id="CHEBI:15378"/>
        <dbReference type="ChEBI" id="CHEBI:30013"/>
        <dbReference type="ChEBI" id="CHEBI:30616"/>
        <dbReference type="ChEBI" id="CHEBI:61977"/>
        <dbReference type="ChEBI" id="CHEBI:456216"/>
        <dbReference type="EC" id="2.7.11.11"/>
    </reaction>
</comment>
<dbReference type="GO" id="GO:0005952">
    <property type="term" value="C:cAMP-dependent protein kinase complex"/>
    <property type="evidence" value="ECO:0007669"/>
    <property type="project" value="TreeGrafter"/>
</dbReference>
<dbReference type="GO" id="GO:0005524">
    <property type="term" value="F:ATP binding"/>
    <property type="evidence" value="ECO:0007669"/>
    <property type="project" value="UniProtKB-KW"/>
</dbReference>
<comment type="caution">
    <text evidence="10">The sequence shown here is derived from an EMBL/GenBank/DDBJ whole genome shotgun (WGS) entry which is preliminary data.</text>
</comment>
<evidence type="ECO:0000256" key="1">
    <source>
        <dbReference type="ARBA" id="ARBA00012444"/>
    </source>
</evidence>
<dbReference type="Proteomes" id="UP000750711">
    <property type="component" value="Unassembled WGS sequence"/>
</dbReference>
<dbReference type="GO" id="GO:0005829">
    <property type="term" value="C:cytosol"/>
    <property type="evidence" value="ECO:0007669"/>
    <property type="project" value="TreeGrafter"/>
</dbReference>
<keyword evidence="5" id="KW-0418">Kinase</keyword>
<evidence type="ECO:0000313" key="10">
    <source>
        <dbReference type="EMBL" id="KAH0563523.1"/>
    </source>
</evidence>
<keyword evidence="6" id="KW-0067">ATP-binding</keyword>
<keyword evidence="3" id="KW-0808">Transferase</keyword>
<keyword evidence="4" id="KW-0547">Nucleotide-binding</keyword>
<evidence type="ECO:0000256" key="8">
    <source>
        <dbReference type="ARBA" id="ARBA00047454"/>
    </source>
</evidence>
<reference evidence="10" key="1">
    <citation type="submission" date="2021-03" db="EMBL/GenBank/DDBJ databases">
        <title>Comparative genomics and phylogenomic investigation of the class Geoglossomycetes provide insights into ecological specialization and systematics.</title>
        <authorList>
            <person name="Melie T."/>
            <person name="Pirro S."/>
            <person name="Miller A.N."/>
            <person name="Quandt A."/>
        </authorList>
    </citation>
    <scope>NUCLEOTIDE SEQUENCE</scope>
    <source>
        <strain evidence="10">CAQ_001_2017</strain>
    </source>
</reference>
<evidence type="ECO:0000256" key="4">
    <source>
        <dbReference type="ARBA" id="ARBA00022741"/>
    </source>
</evidence>